<dbReference type="Proteomes" id="UP000706124">
    <property type="component" value="Unassembled WGS sequence"/>
</dbReference>
<evidence type="ECO:0000313" key="3">
    <source>
        <dbReference type="Proteomes" id="UP000706124"/>
    </source>
</evidence>
<dbReference type="AlphaFoldDB" id="A0A9P7MAQ5"/>
<comment type="caution">
    <text evidence="2">The sequence shown here is derived from an EMBL/GenBank/DDBJ whole genome shotgun (WGS) entry which is preliminary data.</text>
</comment>
<dbReference type="EMBL" id="SRPO01000252">
    <property type="protein sequence ID" value="KAG5935529.1"/>
    <property type="molecule type" value="Genomic_DNA"/>
</dbReference>
<evidence type="ECO:0000256" key="1">
    <source>
        <dbReference type="SAM" id="MobiDB-lite"/>
    </source>
</evidence>
<sequence length="282" mass="31250">MSTTTISTTKVTPPHHYTSASPSSTYSRVTSKSKKSMSITQTYYLAHKARAKLAHEAAQPDHRLRFLVGHANLLDSLMVELVDAEREQERWFSQSVRGPSSPSERHVQWADKIVEQVDEDYDSASDSGSEPDSDVDDEDSVQMIKPVATSTTAAVPISTSTFPVSQRQTSAPSHTQIAVSTKEVDMMSDDEDDDDLQEDYAQLELVRTPSHANSPPELCLDHDSEESSDEDMPPLPTATEHSPQYTHKDVKSHTTEHEMLQGSDFYVSRPASHSLISAISVY</sequence>
<feature type="compositionally biased region" description="Polar residues" evidence="1">
    <location>
        <begin position="18"/>
        <end position="32"/>
    </location>
</feature>
<feature type="compositionally biased region" description="Acidic residues" evidence="1">
    <location>
        <begin position="223"/>
        <end position="232"/>
    </location>
</feature>
<dbReference type="InterPro" id="IPR037738">
    <property type="entry name" value="Ecm13-like"/>
</dbReference>
<name>A0A9P7MAQ5_9HYPO</name>
<dbReference type="PANTHER" id="PTHR36826:SF1">
    <property type="entry name" value="PROTEIN ECM13"/>
    <property type="match status" value="1"/>
</dbReference>
<dbReference type="PANTHER" id="PTHR36826">
    <property type="entry name" value="PROTEIN ECM13"/>
    <property type="match status" value="1"/>
</dbReference>
<proteinExistence type="predicted"/>
<reference evidence="2 3" key="1">
    <citation type="journal article" date="2020" name="bioRxiv">
        <title>Whole genome comparisons of ergot fungi reveals the divergence and evolution of species within the genus Claviceps are the result of varying mechanisms driving genome evolution and host range expansion.</title>
        <authorList>
            <person name="Wyka S.A."/>
            <person name="Mondo S.J."/>
            <person name="Liu M."/>
            <person name="Dettman J."/>
            <person name="Nalam V."/>
            <person name="Broders K.D."/>
        </authorList>
    </citation>
    <scope>NUCLEOTIDE SEQUENCE [LARGE SCALE GENOMIC DNA]</scope>
    <source>
        <strain evidence="2 3">CCC 1485</strain>
    </source>
</reference>
<feature type="region of interest" description="Disordered" evidence="1">
    <location>
        <begin position="205"/>
        <end position="267"/>
    </location>
</feature>
<organism evidence="2 3">
    <name type="scientific">Claviceps pazoutovae</name>
    <dbReference type="NCBI Taxonomy" id="1649127"/>
    <lineage>
        <taxon>Eukaryota</taxon>
        <taxon>Fungi</taxon>
        <taxon>Dikarya</taxon>
        <taxon>Ascomycota</taxon>
        <taxon>Pezizomycotina</taxon>
        <taxon>Sordariomycetes</taxon>
        <taxon>Hypocreomycetidae</taxon>
        <taxon>Hypocreales</taxon>
        <taxon>Clavicipitaceae</taxon>
        <taxon>Claviceps</taxon>
    </lineage>
</organism>
<protein>
    <submittedName>
        <fullName evidence="2">Uncharacterized protein</fullName>
    </submittedName>
</protein>
<evidence type="ECO:0000313" key="2">
    <source>
        <dbReference type="EMBL" id="KAG5935529.1"/>
    </source>
</evidence>
<feature type="compositionally biased region" description="Low complexity" evidence="1">
    <location>
        <begin position="1"/>
        <end position="12"/>
    </location>
</feature>
<feature type="compositionally biased region" description="Basic and acidic residues" evidence="1">
    <location>
        <begin position="246"/>
        <end position="259"/>
    </location>
</feature>
<keyword evidence="3" id="KW-1185">Reference proteome</keyword>
<accession>A0A9P7MAQ5</accession>
<dbReference type="OrthoDB" id="5431245at2759"/>
<feature type="region of interest" description="Disordered" evidence="1">
    <location>
        <begin position="1"/>
        <end position="32"/>
    </location>
</feature>
<feature type="region of interest" description="Disordered" evidence="1">
    <location>
        <begin position="119"/>
        <end position="139"/>
    </location>
</feature>
<gene>
    <name evidence="2" type="ORF">E4U60_003115</name>
</gene>